<comment type="caution">
    <text evidence="4">The sequence shown here is derived from an EMBL/GenBank/DDBJ whole genome shotgun (WGS) entry which is preliminary data.</text>
</comment>
<dbReference type="Proteomes" id="UP001646157">
    <property type="component" value="Unassembled WGS sequence"/>
</dbReference>
<reference evidence="4 5" key="1">
    <citation type="submission" date="2021-01" db="EMBL/GenBank/DDBJ databases">
        <title>Genomic Encyclopedia of Type Strains, Phase IV (KMG-IV): sequencing the most valuable type-strain genomes for metagenomic binning, comparative biology and taxonomic classification.</title>
        <authorList>
            <person name="Goeker M."/>
        </authorList>
    </citation>
    <scope>NUCLEOTIDE SEQUENCE [LARGE SCALE GENOMIC DNA]</scope>
    <source>
        <strain evidence="4 5">DSM 24834</strain>
    </source>
</reference>
<keyword evidence="5" id="KW-1185">Reference proteome</keyword>
<dbReference type="InterPro" id="IPR056411">
    <property type="entry name" value="CysS_C"/>
</dbReference>
<dbReference type="EMBL" id="JAFBDZ010000002">
    <property type="protein sequence ID" value="MBM7585570.1"/>
    <property type="molecule type" value="Genomic_DNA"/>
</dbReference>
<dbReference type="Pfam" id="PF23494">
    <property type="entry name" value="bPH_10"/>
    <property type="match status" value="1"/>
</dbReference>
<organism evidence="4 5">
    <name type="scientific">Rossellomorea pakistanensis</name>
    <dbReference type="NCBI Taxonomy" id="992288"/>
    <lineage>
        <taxon>Bacteria</taxon>
        <taxon>Bacillati</taxon>
        <taxon>Bacillota</taxon>
        <taxon>Bacilli</taxon>
        <taxon>Bacillales</taxon>
        <taxon>Bacillaceae</taxon>
        <taxon>Rossellomorea</taxon>
    </lineage>
</organism>
<dbReference type="InterPro" id="IPR057798">
    <property type="entry name" value="PH_YqeB"/>
</dbReference>
<evidence type="ECO:0000313" key="4">
    <source>
        <dbReference type="EMBL" id="MBM7585570.1"/>
    </source>
</evidence>
<evidence type="ECO:0000256" key="1">
    <source>
        <dbReference type="SAM" id="Phobius"/>
    </source>
</evidence>
<evidence type="ECO:0000313" key="5">
    <source>
        <dbReference type="Proteomes" id="UP001646157"/>
    </source>
</evidence>
<protein>
    <submittedName>
        <fullName evidence="4">Uncharacterized membrane-anchored protein YhcB (DUF1043 family)</fullName>
    </submittedName>
</protein>
<proteinExistence type="predicted"/>
<sequence length="236" mass="27093">MTATQQSSGEEKTIVGFNTNTRIIIYSGFGVLGLVFGYFIPRIAAWALTLPWVPFEGPIKLIHSLLNGPWMEWVTAMIGLIAGLVLAYISIKESLIATISDQEVQLDKDGHAKRIKRSEIDQIFIDRKELVILGTSGHELLREKHEESPKLVEEGFKKHGYPWSREGDPYKDQYRRWVLDTPDLPPAVNALMKAREKALQKKENTDIKDLRNELEKSGYIVRDEETRQYYRPIPKQ</sequence>
<accession>A0ABS2NCL9</accession>
<keyword evidence="1" id="KW-0812">Transmembrane</keyword>
<gene>
    <name evidence="4" type="ORF">JOC86_002112</name>
</gene>
<evidence type="ECO:0000259" key="2">
    <source>
        <dbReference type="Pfam" id="PF23493"/>
    </source>
</evidence>
<name>A0ABS2NCL9_9BACI</name>
<dbReference type="RefSeq" id="WP_205171808.1">
    <property type="nucleotide sequence ID" value="NZ_JAFBDZ010000002.1"/>
</dbReference>
<keyword evidence="1" id="KW-1133">Transmembrane helix</keyword>
<feature type="transmembrane region" description="Helical" evidence="1">
    <location>
        <begin position="23"/>
        <end position="50"/>
    </location>
</feature>
<feature type="domain" description="Cysteinyl-tRNA ligase anticodon binding" evidence="2">
    <location>
        <begin position="181"/>
        <end position="231"/>
    </location>
</feature>
<evidence type="ECO:0000259" key="3">
    <source>
        <dbReference type="Pfam" id="PF23494"/>
    </source>
</evidence>
<feature type="domain" description="YqeB PH" evidence="3">
    <location>
        <begin position="13"/>
        <end position="164"/>
    </location>
</feature>
<dbReference type="Pfam" id="PF23493">
    <property type="entry name" value="CysS_C"/>
    <property type="match status" value="1"/>
</dbReference>
<feature type="transmembrane region" description="Helical" evidence="1">
    <location>
        <begin position="70"/>
        <end position="91"/>
    </location>
</feature>
<keyword evidence="1" id="KW-0472">Membrane</keyword>